<organism evidence="12 13">
    <name type="scientific">Buddleja alternifolia</name>
    <dbReference type="NCBI Taxonomy" id="168488"/>
    <lineage>
        <taxon>Eukaryota</taxon>
        <taxon>Viridiplantae</taxon>
        <taxon>Streptophyta</taxon>
        <taxon>Embryophyta</taxon>
        <taxon>Tracheophyta</taxon>
        <taxon>Spermatophyta</taxon>
        <taxon>Magnoliopsida</taxon>
        <taxon>eudicotyledons</taxon>
        <taxon>Gunneridae</taxon>
        <taxon>Pentapetalae</taxon>
        <taxon>asterids</taxon>
        <taxon>lamiids</taxon>
        <taxon>Lamiales</taxon>
        <taxon>Scrophulariaceae</taxon>
        <taxon>Buddlejeae</taxon>
        <taxon>Buddleja</taxon>
    </lineage>
</organism>
<keyword evidence="7" id="KW-0539">Nucleus</keyword>
<sequence>MGDGTKISIWDDWWIGKEPIQNLLSCDIPIEEDGLRMSTNENDGSAYSPTALDSPGASAMQQQSHKGTSSSGSKHGSRDPEKDRERESSRSRDKERERGRDNRDRDRDKDRERDRDRDKDRERDRDKDRDRHHRDRHRDRSERRERERTKDRGDDDDYHRSRDHDRRRDYDRDREDRRSRHRSRSRSKPRSEHRSRSRSRSRSKSKRMSGFDMAPPAALLPNAAAVSGQMPGTTPSIPGMFPNMLPLATGQQFGALPLMPIQAMTQQATRHARRVYVGGLSPTANEQSVATFFSHVMAAIGGNTAGPGDAVVNVYINHEKKFAFVEMRSVEEASNAMALDGIIFEGAPVKVRRPSDYNPSLAATLGPSQPNPNLNLGAVGLTPGSAGGLEGPDRIFVGGLPYYFTEAQIRELLESFGPLRGFDLVKDRETGNSKGYAFCVYQDLSVTDIACAALNGIKMGDKTLTVRRANMGTTQPKPEQESVLLHAQQQIALQRLMLQPNVVATKVVCLTEVVTPDELKDDDDYEDIVEDMRTECGKFGTLVNVIIPRPLPSGEMGPGVGKVFLEYADVEGATKARQGLNGRKFGGNEVVAVFYPENKFSEGDYGA</sequence>
<dbReference type="FunFam" id="3.30.70.330:FF:000057">
    <property type="entry name" value="U2 snRNP auxiliary factor large subunit"/>
    <property type="match status" value="1"/>
</dbReference>
<dbReference type="FunFam" id="3.30.70.330:FF:000225">
    <property type="entry name" value="U2 snRNP auxiliary factor large subunit"/>
    <property type="match status" value="1"/>
</dbReference>
<keyword evidence="5 9" id="KW-0694">RNA-binding</keyword>
<evidence type="ECO:0000256" key="8">
    <source>
        <dbReference type="ARBA" id="ARBA00055843"/>
    </source>
</evidence>
<keyword evidence="6" id="KW-0508">mRNA splicing</keyword>
<feature type="compositionally biased region" description="Low complexity" evidence="10">
    <location>
        <begin position="61"/>
        <end position="74"/>
    </location>
</feature>
<dbReference type="InterPro" id="IPR000504">
    <property type="entry name" value="RRM_dom"/>
</dbReference>
<dbReference type="Proteomes" id="UP000826271">
    <property type="component" value="Unassembled WGS sequence"/>
</dbReference>
<evidence type="ECO:0000256" key="2">
    <source>
        <dbReference type="ARBA" id="ARBA00010269"/>
    </source>
</evidence>
<dbReference type="InterPro" id="IPR006529">
    <property type="entry name" value="U2AF_lg"/>
</dbReference>
<evidence type="ECO:0000256" key="10">
    <source>
        <dbReference type="SAM" id="MobiDB-lite"/>
    </source>
</evidence>
<evidence type="ECO:0000313" key="13">
    <source>
        <dbReference type="Proteomes" id="UP000826271"/>
    </source>
</evidence>
<protein>
    <recommendedName>
        <fullName evidence="11">RRM domain-containing protein</fullName>
    </recommendedName>
</protein>
<dbReference type="CDD" id="cd12230">
    <property type="entry name" value="RRM1_U2AF65"/>
    <property type="match status" value="1"/>
</dbReference>
<evidence type="ECO:0000256" key="5">
    <source>
        <dbReference type="ARBA" id="ARBA00022884"/>
    </source>
</evidence>
<dbReference type="GO" id="GO:0006397">
    <property type="term" value="P:mRNA processing"/>
    <property type="evidence" value="ECO:0007669"/>
    <property type="project" value="UniProtKB-KW"/>
</dbReference>
<dbReference type="InterPro" id="IPR012677">
    <property type="entry name" value="Nucleotide-bd_a/b_plait_sf"/>
</dbReference>
<feature type="compositionally biased region" description="Basic and acidic residues" evidence="10">
    <location>
        <begin position="76"/>
        <end position="129"/>
    </location>
</feature>
<dbReference type="FunFam" id="3.30.70.330:FF:000111">
    <property type="entry name" value="U2 snRNP auxiliary factor large subunit"/>
    <property type="match status" value="1"/>
</dbReference>
<evidence type="ECO:0000313" key="12">
    <source>
        <dbReference type="EMBL" id="KAG8390273.1"/>
    </source>
</evidence>
<dbReference type="SMART" id="SM00360">
    <property type="entry name" value="RRM"/>
    <property type="match status" value="3"/>
</dbReference>
<comment type="subcellular location">
    <subcellularLocation>
        <location evidence="1">Nucleus</location>
    </subcellularLocation>
</comment>
<evidence type="ECO:0000256" key="6">
    <source>
        <dbReference type="ARBA" id="ARBA00023187"/>
    </source>
</evidence>
<dbReference type="PROSITE" id="PS50102">
    <property type="entry name" value="RRM"/>
    <property type="match status" value="3"/>
</dbReference>
<dbReference type="Gene3D" id="3.30.70.330">
    <property type="match status" value="3"/>
</dbReference>
<evidence type="ECO:0000259" key="11">
    <source>
        <dbReference type="PROSITE" id="PS50102"/>
    </source>
</evidence>
<proteinExistence type="inferred from homology"/>
<feature type="compositionally biased region" description="Basic residues" evidence="10">
    <location>
        <begin position="179"/>
        <end position="188"/>
    </location>
</feature>
<evidence type="ECO:0000256" key="4">
    <source>
        <dbReference type="ARBA" id="ARBA00022737"/>
    </source>
</evidence>
<dbReference type="NCBIfam" id="TIGR01642">
    <property type="entry name" value="U2AF_lg"/>
    <property type="match status" value="1"/>
</dbReference>
<feature type="domain" description="RRM" evidence="11">
    <location>
        <begin position="393"/>
        <end position="471"/>
    </location>
</feature>
<evidence type="ECO:0000256" key="9">
    <source>
        <dbReference type="PROSITE-ProRule" id="PRU00176"/>
    </source>
</evidence>
<dbReference type="InterPro" id="IPR035979">
    <property type="entry name" value="RBD_domain_sf"/>
</dbReference>
<evidence type="ECO:0000256" key="1">
    <source>
        <dbReference type="ARBA" id="ARBA00004123"/>
    </source>
</evidence>
<keyword evidence="4" id="KW-0677">Repeat</keyword>
<feature type="compositionally biased region" description="Basic and acidic residues" evidence="10">
    <location>
        <begin position="138"/>
        <end position="178"/>
    </location>
</feature>
<dbReference type="SUPFAM" id="SSF54928">
    <property type="entry name" value="RNA-binding domain, RBD"/>
    <property type="match status" value="2"/>
</dbReference>
<dbReference type="CDD" id="cd12231">
    <property type="entry name" value="RRM2_U2AF65"/>
    <property type="match status" value="1"/>
</dbReference>
<dbReference type="GO" id="GO:0005634">
    <property type="term" value="C:nucleus"/>
    <property type="evidence" value="ECO:0007669"/>
    <property type="project" value="UniProtKB-SubCell"/>
</dbReference>
<comment type="caution">
    <text evidence="12">The sequence shown here is derived from an EMBL/GenBank/DDBJ whole genome shotgun (WGS) entry which is preliminary data.</text>
</comment>
<feature type="domain" description="RRM" evidence="11">
    <location>
        <begin position="273"/>
        <end position="356"/>
    </location>
</feature>
<dbReference type="PANTHER" id="PTHR23139">
    <property type="entry name" value="RNA-BINDING PROTEIN"/>
    <property type="match status" value="1"/>
</dbReference>
<dbReference type="Pfam" id="PF00076">
    <property type="entry name" value="RRM_1"/>
    <property type="match status" value="2"/>
</dbReference>
<comment type="function">
    <text evidence="8">Necessary for the splicing of pre-mRNA. Binds to the U -enriched regions of plant introns.</text>
</comment>
<accession>A0AAV6Y6D6</accession>
<dbReference type="GO" id="GO:0003723">
    <property type="term" value="F:RNA binding"/>
    <property type="evidence" value="ECO:0007669"/>
    <property type="project" value="UniProtKB-UniRule"/>
</dbReference>
<dbReference type="CDD" id="cd12232">
    <property type="entry name" value="RRM3_U2AF65"/>
    <property type="match status" value="1"/>
</dbReference>
<feature type="domain" description="RRM" evidence="11">
    <location>
        <begin position="512"/>
        <end position="598"/>
    </location>
</feature>
<name>A0AAV6Y6D6_9LAMI</name>
<keyword evidence="3" id="KW-0507">mRNA processing</keyword>
<evidence type="ECO:0000256" key="3">
    <source>
        <dbReference type="ARBA" id="ARBA00022664"/>
    </source>
</evidence>
<reference evidence="12" key="1">
    <citation type="submission" date="2019-10" db="EMBL/GenBank/DDBJ databases">
        <authorList>
            <person name="Zhang R."/>
            <person name="Pan Y."/>
            <person name="Wang J."/>
            <person name="Ma R."/>
            <person name="Yu S."/>
        </authorList>
    </citation>
    <scope>NUCLEOTIDE SEQUENCE</scope>
    <source>
        <strain evidence="12">LA-IB0</strain>
        <tissue evidence="12">Leaf</tissue>
    </source>
</reference>
<feature type="compositionally biased region" description="Polar residues" evidence="10">
    <location>
        <begin position="37"/>
        <end position="48"/>
    </location>
</feature>
<feature type="region of interest" description="Disordered" evidence="10">
    <location>
        <begin position="35"/>
        <end position="215"/>
    </location>
</feature>
<comment type="similarity">
    <text evidence="2">Belongs to the splicing factor SR family.</text>
</comment>
<dbReference type="EMBL" id="WHWC01000001">
    <property type="protein sequence ID" value="KAG8390273.1"/>
    <property type="molecule type" value="Genomic_DNA"/>
</dbReference>
<gene>
    <name evidence="12" type="ORF">BUALT_Bualt01G0066500</name>
</gene>
<evidence type="ECO:0000256" key="7">
    <source>
        <dbReference type="ARBA" id="ARBA00023242"/>
    </source>
</evidence>
<feature type="compositionally biased region" description="Basic residues" evidence="10">
    <location>
        <begin position="195"/>
        <end position="207"/>
    </location>
</feature>
<dbReference type="AlphaFoldDB" id="A0AAV6Y6D6"/>
<keyword evidence="13" id="KW-1185">Reference proteome</keyword>
<dbReference type="GO" id="GO:0008380">
    <property type="term" value="P:RNA splicing"/>
    <property type="evidence" value="ECO:0007669"/>
    <property type="project" value="UniProtKB-KW"/>
</dbReference>